<comment type="caution">
    <text evidence="2">The sequence shown here is derived from an EMBL/GenBank/DDBJ whole genome shotgun (WGS) entry which is preliminary data.</text>
</comment>
<organism evidence="2 3">
    <name type="scientific">Thermocatellispora tengchongensis</name>
    <dbReference type="NCBI Taxonomy" id="1073253"/>
    <lineage>
        <taxon>Bacteria</taxon>
        <taxon>Bacillati</taxon>
        <taxon>Actinomycetota</taxon>
        <taxon>Actinomycetes</taxon>
        <taxon>Streptosporangiales</taxon>
        <taxon>Streptosporangiaceae</taxon>
        <taxon>Thermocatellispora</taxon>
    </lineage>
</organism>
<evidence type="ECO:0000313" key="2">
    <source>
        <dbReference type="EMBL" id="MBB5133078.1"/>
    </source>
</evidence>
<reference evidence="2 3" key="1">
    <citation type="submission" date="2020-08" db="EMBL/GenBank/DDBJ databases">
        <title>Genomic Encyclopedia of Type Strains, Phase IV (KMG-IV): sequencing the most valuable type-strain genomes for metagenomic binning, comparative biology and taxonomic classification.</title>
        <authorList>
            <person name="Goeker M."/>
        </authorList>
    </citation>
    <scope>NUCLEOTIDE SEQUENCE [LARGE SCALE GENOMIC DNA]</scope>
    <source>
        <strain evidence="2 3">DSM 45615</strain>
    </source>
</reference>
<gene>
    <name evidence="2" type="ORF">HNP84_002799</name>
</gene>
<feature type="compositionally biased region" description="Basic and acidic residues" evidence="1">
    <location>
        <begin position="1"/>
        <end position="11"/>
    </location>
</feature>
<keyword evidence="3" id="KW-1185">Reference proteome</keyword>
<feature type="compositionally biased region" description="Pro residues" evidence="1">
    <location>
        <begin position="61"/>
        <end position="70"/>
    </location>
</feature>
<accession>A0A840P020</accession>
<dbReference type="Proteomes" id="UP000578449">
    <property type="component" value="Unassembled WGS sequence"/>
</dbReference>
<dbReference type="EMBL" id="JACHGN010000005">
    <property type="protein sequence ID" value="MBB5133078.1"/>
    <property type="molecule type" value="Genomic_DNA"/>
</dbReference>
<name>A0A840P020_9ACTN</name>
<feature type="compositionally biased region" description="Basic residues" evidence="1">
    <location>
        <begin position="188"/>
        <end position="204"/>
    </location>
</feature>
<evidence type="ECO:0000256" key="1">
    <source>
        <dbReference type="SAM" id="MobiDB-lite"/>
    </source>
</evidence>
<dbReference type="AlphaFoldDB" id="A0A840P020"/>
<feature type="compositionally biased region" description="Basic and acidic residues" evidence="1">
    <location>
        <begin position="155"/>
        <end position="164"/>
    </location>
</feature>
<evidence type="ECO:0000313" key="3">
    <source>
        <dbReference type="Proteomes" id="UP000578449"/>
    </source>
</evidence>
<protein>
    <submittedName>
        <fullName evidence="2">Uncharacterized protein</fullName>
    </submittedName>
</protein>
<feature type="compositionally biased region" description="Basic residues" evidence="1">
    <location>
        <begin position="124"/>
        <end position="148"/>
    </location>
</feature>
<feature type="compositionally biased region" description="Low complexity" evidence="1">
    <location>
        <begin position="86"/>
        <end position="101"/>
    </location>
</feature>
<proteinExistence type="predicted"/>
<sequence length="262" mass="28848">MSGGTHRERDALPSPPLERGTPARGSPGYACGTADSARSGVFSPTPLRWATTRPLALNRPPDTPPTPDLPLSPDRSHPALRRRPPIARLPGRLGRLPGTRAQLAVRPPVRRAHLPTGPLSRERPRTRHRTRRRRSLSPLRPQRRHPRSRQVPEGVRIREEEAGRRHVSAGSGIPPRARFTVARTLRLTQRRPRSHPHHHPRRPHGPAEGSRTAPTARRGRPYHAHGPAGATVSHRRPGEGGHAVPTARRGQPAVRTAATGRP</sequence>
<feature type="region of interest" description="Disordered" evidence="1">
    <location>
        <begin position="1"/>
        <end position="262"/>
    </location>
</feature>